<dbReference type="EMBL" id="JAGZMU010000005">
    <property type="protein sequence ID" value="MBS4893744.1"/>
    <property type="molecule type" value="Genomic_DNA"/>
</dbReference>
<dbReference type="RefSeq" id="WP_278467964.1">
    <property type="nucleotide sequence ID" value="NZ_JAGZMU010000005.1"/>
</dbReference>
<sequence length="322" mass="38123">MDNKVIKFEDKDIQFAILTPNTYLIDNELVQVESYRNNNRVAVKDINNIRIVKENVIITGYSDGNETIDCNEYDYRRNKLLENANWDEYDECYTFEDLDEEFNYRKFIRNFKQITKCIQEISDPIKVEVEKTTYDTGNKYIKSMFLNGESKRNNLFVYDRESSWIGIVNDCFKELGMEYIGDCGYNSTNNKKVWGNSNHSCIRYVTAFGSYIFGDEFSTPYKPKGTLEDMLNLYERDKAKIEKIIKTKYNKHFGRIDAKDFDFNDILDKLISARNNLDSVQSVKKTENSLYHAKRKVNAIIEEIEMLYREHKENTYNEKESN</sequence>
<dbReference type="AlphaFoldDB" id="A0A942WN32"/>
<comment type="caution">
    <text evidence="1">The sequence shown here is derived from an EMBL/GenBank/DDBJ whole genome shotgun (WGS) entry which is preliminary data.</text>
</comment>
<proteinExistence type="predicted"/>
<evidence type="ECO:0000313" key="1">
    <source>
        <dbReference type="EMBL" id="MBS4893744.1"/>
    </source>
</evidence>
<reference evidence="1" key="1">
    <citation type="submission" date="2021-02" db="EMBL/GenBank/DDBJ databases">
        <title>Infant gut strain persistence is associated with maternal origin, phylogeny, and functional potential including surface adhesion and iron acquisition.</title>
        <authorList>
            <person name="Lou Y.C."/>
        </authorList>
    </citation>
    <scope>NUCLEOTIDE SEQUENCE</scope>
    <source>
        <strain evidence="1">L3_108_031G1_dasL3_108_031G1_concoct_20</strain>
    </source>
</reference>
<name>A0A942WN32_VEIPA</name>
<accession>A0A942WN32</accession>
<gene>
    <name evidence="1" type="ORF">KHZ90_08215</name>
</gene>
<dbReference type="Proteomes" id="UP000778864">
    <property type="component" value="Unassembled WGS sequence"/>
</dbReference>
<protein>
    <submittedName>
        <fullName evidence="1">Uncharacterized protein</fullName>
    </submittedName>
</protein>
<evidence type="ECO:0000313" key="2">
    <source>
        <dbReference type="Proteomes" id="UP000778864"/>
    </source>
</evidence>
<organism evidence="1 2">
    <name type="scientific">Veillonella parvula</name>
    <name type="common">Staphylococcus parvulus</name>
    <dbReference type="NCBI Taxonomy" id="29466"/>
    <lineage>
        <taxon>Bacteria</taxon>
        <taxon>Bacillati</taxon>
        <taxon>Bacillota</taxon>
        <taxon>Negativicutes</taxon>
        <taxon>Veillonellales</taxon>
        <taxon>Veillonellaceae</taxon>
        <taxon>Veillonella</taxon>
    </lineage>
</organism>